<feature type="compositionally biased region" description="Polar residues" evidence="1">
    <location>
        <begin position="252"/>
        <end position="265"/>
    </location>
</feature>
<evidence type="ECO:0000313" key="3">
    <source>
        <dbReference type="Proteomes" id="UP001652628"/>
    </source>
</evidence>
<gene>
    <name evidence="4" type="primary">LOC139353119</name>
</gene>
<feature type="chain" id="PRO_5046962266" evidence="2">
    <location>
        <begin position="21"/>
        <end position="384"/>
    </location>
</feature>
<feature type="region of interest" description="Disordered" evidence="1">
    <location>
        <begin position="252"/>
        <end position="310"/>
    </location>
</feature>
<feature type="compositionally biased region" description="Acidic residues" evidence="1">
    <location>
        <begin position="279"/>
        <end position="301"/>
    </location>
</feature>
<evidence type="ECO:0000313" key="4">
    <source>
        <dbReference type="RefSeq" id="XP_070852519.1"/>
    </source>
</evidence>
<sequence length="384" mass="43345">MTVFIIFFVILSLFNPMVKMVPLPNEMTLIENPSTSNNSIGLFINVPKLKKIIKIDLKFEILEDSHIFMDLINKTSDESEKPNLKSELDTKIFNAINGSINEKDLTTSTSASTVEEEEISTSTSTTTTSTSTTTSATTPTMRRGILEEEEEEETTTTTVATTLKKELLEEDTTKTATSTTTTPTNLFDFNSENESVDHIENKNIGEEKSEKIDMGIIDSEREFENNIKIEDENNNSSKLKKELQNINKKVENNISDGAQKDLQNINKKEDGKFSHNLYGDDDDDDDDDDDHDTILYDDENPEPCIPRSSSEDETILVEGGIDNYVQTIPFNLDEDNDKYIKSIPLSNDDNKVYRLQGGIDNYKQTVPLNIEESKQIECNSKKIL</sequence>
<proteinExistence type="predicted"/>
<feature type="signal peptide" evidence="2">
    <location>
        <begin position="1"/>
        <end position="20"/>
    </location>
</feature>
<feature type="compositionally biased region" description="Basic and acidic residues" evidence="1">
    <location>
        <begin position="163"/>
        <end position="173"/>
    </location>
</feature>
<protein>
    <submittedName>
        <fullName evidence="4">Transcription initiation factor IIA subunit 1-like</fullName>
    </submittedName>
</protein>
<evidence type="ECO:0000256" key="2">
    <source>
        <dbReference type="SAM" id="SignalP"/>
    </source>
</evidence>
<reference evidence="4" key="1">
    <citation type="submission" date="2025-08" db="UniProtKB">
        <authorList>
            <consortium name="RefSeq"/>
        </authorList>
    </citation>
    <scope>IDENTIFICATION</scope>
</reference>
<dbReference type="Proteomes" id="UP001652628">
    <property type="component" value="Chromosome 3"/>
</dbReference>
<dbReference type="GeneID" id="139353119"/>
<name>A0ABM4TRC2_DROSZ</name>
<feature type="region of interest" description="Disordered" evidence="1">
    <location>
        <begin position="106"/>
        <end position="189"/>
    </location>
</feature>
<dbReference type="RefSeq" id="XP_070852519.1">
    <property type="nucleotide sequence ID" value="XM_070996418.1"/>
</dbReference>
<keyword evidence="2" id="KW-0732">Signal</keyword>
<evidence type="ECO:0000256" key="1">
    <source>
        <dbReference type="SAM" id="MobiDB-lite"/>
    </source>
</evidence>
<accession>A0ABM4TRC2</accession>
<keyword evidence="3" id="KW-1185">Reference proteome</keyword>
<organism evidence="3 4">
    <name type="scientific">Drosophila suzukii</name>
    <name type="common">Spotted-wing drosophila fruit fly</name>
    <dbReference type="NCBI Taxonomy" id="28584"/>
    <lineage>
        <taxon>Eukaryota</taxon>
        <taxon>Metazoa</taxon>
        <taxon>Ecdysozoa</taxon>
        <taxon>Arthropoda</taxon>
        <taxon>Hexapoda</taxon>
        <taxon>Insecta</taxon>
        <taxon>Pterygota</taxon>
        <taxon>Neoptera</taxon>
        <taxon>Endopterygota</taxon>
        <taxon>Diptera</taxon>
        <taxon>Brachycera</taxon>
        <taxon>Muscomorpha</taxon>
        <taxon>Ephydroidea</taxon>
        <taxon>Drosophilidae</taxon>
        <taxon>Drosophila</taxon>
        <taxon>Sophophora</taxon>
    </lineage>
</organism>
<feature type="compositionally biased region" description="Low complexity" evidence="1">
    <location>
        <begin position="120"/>
        <end position="140"/>
    </location>
</feature>
<feature type="compositionally biased region" description="Low complexity" evidence="1">
    <location>
        <begin position="174"/>
        <end position="184"/>
    </location>
</feature>